<dbReference type="OrthoDB" id="43744at2759"/>
<keyword evidence="7 12" id="KW-0378">Hydrolase</keyword>
<dbReference type="Gene3D" id="3.40.50.1820">
    <property type="entry name" value="alpha/beta hydrolase"/>
    <property type="match status" value="1"/>
</dbReference>
<dbReference type="GO" id="GO:0008242">
    <property type="term" value="F:omega peptidase activity"/>
    <property type="evidence" value="ECO:0007669"/>
    <property type="project" value="UniProtKB-EC"/>
</dbReference>
<evidence type="ECO:0000256" key="4">
    <source>
        <dbReference type="ARBA" id="ARBA00011881"/>
    </source>
</evidence>
<accession>A0A316VA02</accession>
<feature type="domain" description="Peptidase S9 prolyl oligopeptidase catalytic" evidence="10">
    <location>
        <begin position="584"/>
        <end position="810"/>
    </location>
</feature>
<evidence type="ECO:0000256" key="7">
    <source>
        <dbReference type="ARBA" id="ARBA00022801"/>
    </source>
</evidence>
<dbReference type="GO" id="GO:0005737">
    <property type="term" value="C:cytoplasm"/>
    <property type="evidence" value="ECO:0007669"/>
    <property type="project" value="UniProtKB-SubCell"/>
</dbReference>
<evidence type="ECO:0000256" key="9">
    <source>
        <dbReference type="SAM" id="MobiDB-lite"/>
    </source>
</evidence>
<gene>
    <name evidence="12" type="ORF">FA14DRAFT_161207</name>
</gene>
<dbReference type="Pfam" id="PF19283">
    <property type="entry name" value="APEH_N"/>
    <property type="match status" value="1"/>
</dbReference>
<comment type="similarity">
    <text evidence="3">Belongs to the peptidase S9C family.</text>
</comment>
<dbReference type="PANTHER" id="PTHR42776:SF4">
    <property type="entry name" value="ACYLAMINO-ACID-RELEASING ENZYME"/>
    <property type="match status" value="1"/>
</dbReference>
<organism evidence="12 13">
    <name type="scientific">Meira miltonrushii</name>
    <dbReference type="NCBI Taxonomy" id="1280837"/>
    <lineage>
        <taxon>Eukaryota</taxon>
        <taxon>Fungi</taxon>
        <taxon>Dikarya</taxon>
        <taxon>Basidiomycota</taxon>
        <taxon>Ustilaginomycotina</taxon>
        <taxon>Exobasidiomycetes</taxon>
        <taxon>Exobasidiales</taxon>
        <taxon>Brachybasidiaceae</taxon>
        <taxon>Meira</taxon>
    </lineage>
</organism>
<evidence type="ECO:0000313" key="12">
    <source>
        <dbReference type="EMBL" id="PWN33281.1"/>
    </source>
</evidence>
<dbReference type="RefSeq" id="XP_025353583.1">
    <property type="nucleotide sequence ID" value="XM_025499008.1"/>
</dbReference>
<feature type="region of interest" description="Disordered" evidence="9">
    <location>
        <begin position="301"/>
        <end position="321"/>
    </location>
</feature>
<evidence type="ECO:0000256" key="6">
    <source>
        <dbReference type="ARBA" id="ARBA00022490"/>
    </source>
</evidence>
<dbReference type="GO" id="GO:0004252">
    <property type="term" value="F:serine-type endopeptidase activity"/>
    <property type="evidence" value="ECO:0007669"/>
    <property type="project" value="TreeGrafter"/>
</dbReference>
<evidence type="ECO:0000259" key="11">
    <source>
        <dbReference type="Pfam" id="PF19283"/>
    </source>
</evidence>
<feature type="region of interest" description="Disordered" evidence="9">
    <location>
        <begin position="175"/>
        <end position="198"/>
    </location>
</feature>
<evidence type="ECO:0000256" key="2">
    <source>
        <dbReference type="ARBA" id="ARBA00004496"/>
    </source>
</evidence>
<evidence type="ECO:0000259" key="10">
    <source>
        <dbReference type="Pfam" id="PF00326"/>
    </source>
</evidence>
<comment type="subunit">
    <text evidence="4">Homotetramer.</text>
</comment>
<evidence type="ECO:0000256" key="5">
    <source>
        <dbReference type="ARBA" id="ARBA00012917"/>
    </source>
</evidence>
<dbReference type="STRING" id="1280837.A0A316VA02"/>
<dbReference type="EMBL" id="KZ819604">
    <property type="protein sequence ID" value="PWN33281.1"/>
    <property type="molecule type" value="Genomic_DNA"/>
</dbReference>
<feature type="domain" description="Acylamino-acid-releasing enzyme N-terminal" evidence="11">
    <location>
        <begin position="111"/>
        <end position="498"/>
    </location>
</feature>
<name>A0A316VA02_9BASI</name>
<dbReference type="GO" id="GO:0006508">
    <property type="term" value="P:proteolysis"/>
    <property type="evidence" value="ECO:0007669"/>
    <property type="project" value="InterPro"/>
</dbReference>
<keyword evidence="6" id="KW-0963">Cytoplasm</keyword>
<evidence type="ECO:0000313" key="13">
    <source>
        <dbReference type="Proteomes" id="UP000245771"/>
    </source>
</evidence>
<comment type="catalytic activity">
    <reaction evidence="1">
        <text>Cleavage of an N-acetyl or N-formyl amino acid from the N-terminus of a polypeptide.</text>
        <dbReference type="EC" id="3.4.19.1"/>
    </reaction>
</comment>
<dbReference type="EC" id="3.4.19.1" evidence="5"/>
<dbReference type="SUPFAM" id="SSF53474">
    <property type="entry name" value="alpha/beta-Hydrolases"/>
    <property type="match status" value="1"/>
</dbReference>
<protein>
    <recommendedName>
        <fullName evidence="5">acylaminoacyl-peptidase</fullName>
        <ecNumber evidence="5">3.4.19.1</ecNumber>
    </recommendedName>
    <alternativeName>
        <fullName evidence="8">Dipeptidyl-peptidase V</fullName>
    </alternativeName>
</protein>
<dbReference type="InParanoid" id="A0A316VA02"/>
<evidence type="ECO:0000256" key="8">
    <source>
        <dbReference type="ARBA" id="ARBA00032829"/>
    </source>
</evidence>
<reference evidence="12 13" key="1">
    <citation type="journal article" date="2018" name="Mol. Biol. Evol.">
        <title>Broad Genomic Sampling Reveals a Smut Pathogenic Ancestry of the Fungal Clade Ustilaginomycotina.</title>
        <authorList>
            <person name="Kijpornyongpan T."/>
            <person name="Mondo S.J."/>
            <person name="Barry K."/>
            <person name="Sandor L."/>
            <person name="Lee J."/>
            <person name="Lipzen A."/>
            <person name="Pangilinan J."/>
            <person name="LaButti K."/>
            <person name="Hainaut M."/>
            <person name="Henrissat B."/>
            <person name="Grigoriev I.V."/>
            <person name="Spatafora J.W."/>
            <person name="Aime M.C."/>
        </authorList>
    </citation>
    <scope>NUCLEOTIDE SEQUENCE [LARGE SCALE GENOMIC DNA]</scope>
    <source>
        <strain evidence="12 13">MCA 3882</strain>
    </source>
</reference>
<feature type="compositionally biased region" description="Basic and acidic residues" evidence="9">
    <location>
        <begin position="175"/>
        <end position="192"/>
    </location>
</feature>
<dbReference type="Proteomes" id="UP000245771">
    <property type="component" value="Unassembled WGS sequence"/>
</dbReference>
<evidence type="ECO:0000256" key="3">
    <source>
        <dbReference type="ARBA" id="ARBA00010040"/>
    </source>
</evidence>
<dbReference type="PANTHER" id="PTHR42776">
    <property type="entry name" value="SERINE PEPTIDASE S9 FAMILY MEMBER"/>
    <property type="match status" value="1"/>
</dbReference>
<dbReference type="AlphaFoldDB" id="A0A316VA02"/>
<dbReference type="InterPro" id="IPR001375">
    <property type="entry name" value="Peptidase_S9_cat"/>
</dbReference>
<sequence length="811" mass="89572">MTQSSDKYPKLQDVVSAFKLLAEIPTIKSAEFIQESDDRYLVRTNTSARSYATNSRTTSRPHVTVKQSSDPEKLSETHWISAGSNIDSNADPIKAIFSSHPLYGKGSQDSTKARTVILRQTKNDKGQDQRSVELWQQERMLKSVNVTEAHGPFYTDDIYGSFSLYEDRVLYTAEEKERPKETDLGKRPKGGDSDGLESYEYRPQLGSAYIGKYYPKVFQLKFNLATDNGHPAQLYCIDPSSVEQRDSIRDPILSQAIFSSDGQQILLTAYPALIDGRRLGLGACPNRPSIVYCIDGNASGAQKKDSAEENDETSNSSTIKDASVWKPQDWRRLSREGYSGRAPAVASKDKCVWIECRSGGPHNGSDMIYSVNPSDGKSQIACEIDEVDVPKSQTAFPGIFTDTTLTRSCSLSKLDAIAITTIWGSRQTIVVHRVGQDGAPIEVTPLGVSITNEASQADQPWNYNLLCTNGNDLLIAVRSSPTCPQQILLGHLYEKGGRLHAEWGLIKSMDEAWQDEKPIRDLKQSVLAKIIPIPTTGVKDDVNDQSIEAILLSPPVSDKPLPVLLELHGGPHGTSLTAFSPALAAICLSGYSILQPNYHGSLGRGQRFVESLIGNCGDLDVKDCHSAVEYLLNNASQIQEGLKLDSDRVYVDGGSHGGFLSLHLVGQYPTFYQATVARNPVTAVQLMEGTNDIPDWFYAEFGHSFNFSNPPQCITPEQFKKLWDASPFAYIDKIQVPVLLLVGLSDQRVAPSQSKVVYHALQSRIRQERAKSNPAKGKLDARMLSFKDEEHPLSGIEAELISFEARFRWIA</sequence>
<keyword evidence="13" id="KW-1185">Reference proteome</keyword>
<comment type="subcellular location">
    <subcellularLocation>
        <location evidence="2">Cytoplasm</location>
    </subcellularLocation>
</comment>
<proteinExistence type="inferred from homology"/>
<dbReference type="InterPro" id="IPR029058">
    <property type="entry name" value="AB_hydrolase_fold"/>
</dbReference>
<evidence type="ECO:0000256" key="1">
    <source>
        <dbReference type="ARBA" id="ARBA00000721"/>
    </source>
</evidence>
<dbReference type="GeneID" id="37020789"/>
<dbReference type="Pfam" id="PF00326">
    <property type="entry name" value="Peptidase_S9"/>
    <property type="match status" value="1"/>
</dbReference>
<dbReference type="InterPro" id="IPR045550">
    <property type="entry name" value="AARE_N"/>
</dbReference>